<comment type="caution">
    <text evidence="4">The sequence shown here is derived from an EMBL/GenBank/DDBJ whole genome shotgun (WGS) entry which is preliminary data.</text>
</comment>
<feature type="domain" description="Gfo/Idh/MocA-like oxidoreductase N-terminal" evidence="2">
    <location>
        <begin position="5"/>
        <end position="123"/>
    </location>
</feature>
<name>A0ABT6TLS0_9BACL</name>
<dbReference type="SUPFAM" id="SSF55347">
    <property type="entry name" value="Glyceraldehyde-3-phosphate dehydrogenase-like, C-terminal domain"/>
    <property type="match status" value="1"/>
</dbReference>
<dbReference type="RefSeq" id="WP_282910519.1">
    <property type="nucleotide sequence ID" value="NZ_JAGRPV010000001.1"/>
</dbReference>
<dbReference type="Gene3D" id="3.40.50.720">
    <property type="entry name" value="NAD(P)-binding Rossmann-like Domain"/>
    <property type="match status" value="1"/>
</dbReference>
<dbReference type="Proteomes" id="UP001161691">
    <property type="component" value="Unassembled WGS sequence"/>
</dbReference>
<gene>
    <name evidence="4" type="ORF">KB449_22655</name>
</gene>
<dbReference type="Pfam" id="PF22725">
    <property type="entry name" value="GFO_IDH_MocA_C3"/>
    <property type="match status" value="1"/>
</dbReference>
<evidence type="ECO:0000259" key="3">
    <source>
        <dbReference type="Pfam" id="PF22725"/>
    </source>
</evidence>
<keyword evidence="1" id="KW-0560">Oxidoreductase</keyword>
<keyword evidence="5" id="KW-1185">Reference proteome</keyword>
<dbReference type="Gene3D" id="3.30.360.10">
    <property type="entry name" value="Dihydrodipicolinate Reductase, domain 2"/>
    <property type="match status" value="1"/>
</dbReference>
<evidence type="ECO:0000313" key="5">
    <source>
        <dbReference type="Proteomes" id="UP001161691"/>
    </source>
</evidence>
<evidence type="ECO:0000313" key="4">
    <source>
        <dbReference type="EMBL" id="MDI4647771.1"/>
    </source>
</evidence>
<evidence type="ECO:0000259" key="2">
    <source>
        <dbReference type="Pfam" id="PF01408"/>
    </source>
</evidence>
<evidence type="ECO:0000256" key="1">
    <source>
        <dbReference type="ARBA" id="ARBA00023002"/>
    </source>
</evidence>
<dbReference type="PANTHER" id="PTHR43818">
    <property type="entry name" value="BCDNA.GH03377"/>
    <property type="match status" value="1"/>
</dbReference>
<reference evidence="4" key="1">
    <citation type="submission" date="2023-04" db="EMBL/GenBank/DDBJ databases">
        <title>Comparative genomic analysis of Cohnella hashimotonis sp. nov., isolated from the International Space Station.</title>
        <authorList>
            <person name="Venkateswaran K."/>
            <person name="Simpson A."/>
        </authorList>
    </citation>
    <scope>NUCLEOTIDE SEQUENCE</scope>
    <source>
        <strain evidence="4">F6_2S_P_1</strain>
    </source>
</reference>
<feature type="domain" description="GFO/IDH/MocA-like oxidoreductase" evidence="3">
    <location>
        <begin position="135"/>
        <end position="274"/>
    </location>
</feature>
<dbReference type="Pfam" id="PF01408">
    <property type="entry name" value="GFO_IDH_MocA"/>
    <property type="match status" value="1"/>
</dbReference>
<dbReference type="InterPro" id="IPR050463">
    <property type="entry name" value="Gfo/Idh/MocA_oxidrdct_glycsds"/>
</dbReference>
<proteinExistence type="predicted"/>
<sequence length="357" mass="38399">MSGTFRVGIVGTGKIFEHAHAPAWKSYPGVEIAALCDAYKPAAEAQALRLGVSDVYTDYVEMMEREKLDAVGICAPNVYHSEVAIAALERGLHVFSEKPDAVNPAEAWRMADAARQAGKVLMVMRNNRFTPQSQFLKRYIDSGAMGEIYTGRAGWIRRRGIPGRGGWFTTKAMSGGGPLIDLGIHMIDLAVWLMGNPRPVAVSGAAYTKFADAPLPGLTDSRIGAVKEGGVFDVEDLATGFIRFEGGATLQIEFSWAANAEDGPKYVELRGTKAGCSLHNGEVKLLTELEGVLCDIVPRFGKDDGLPHWRNIHHFIDCARGVAEPISDPASGADLIGVLGAIYESARIGAEVRLDGN</sequence>
<dbReference type="SUPFAM" id="SSF51735">
    <property type="entry name" value="NAD(P)-binding Rossmann-fold domains"/>
    <property type="match status" value="1"/>
</dbReference>
<dbReference type="InterPro" id="IPR000683">
    <property type="entry name" value="Gfo/Idh/MocA-like_OxRdtase_N"/>
</dbReference>
<accession>A0ABT6TLS0</accession>
<protein>
    <submittedName>
        <fullName evidence="4">Gfo/Idh/MocA family oxidoreductase</fullName>
    </submittedName>
</protein>
<dbReference type="PANTHER" id="PTHR43818:SF11">
    <property type="entry name" value="BCDNA.GH03377"/>
    <property type="match status" value="1"/>
</dbReference>
<organism evidence="4 5">
    <name type="scientific">Cohnella hashimotonis</name>
    <dbReference type="NCBI Taxonomy" id="2826895"/>
    <lineage>
        <taxon>Bacteria</taxon>
        <taxon>Bacillati</taxon>
        <taxon>Bacillota</taxon>
        <taxon>Bacilli</taxon>
        <taxon>Bacillales</taxon>
        <taxon>Paenibacillaceae</taxon>
        <taxon>Cohnella</taxon>
    </lineage>
</organism>
<dbReference type="InterPro" id="IPR036291">
    <property type="entry name" value="NAD(P)-bd_dom_sf"/>
</dbReference>
<dbReference type="InterPro" id="IPR055170">
    <property type="entry name" value="GFO_IDH_MocA-like_dom"/>
</dbReference>
<dbReference type="EMBL" id="JAGRPV010000001">
    <property type="protein sequence ID" value="MDI4647771.1"/>
    <property type="molecule type" value="Genomic_DNA"/>
</dbReference>